<gene>
    <name evidence="1" type="ORF">CPT_Mendera_139</name>
</gene>
<reference evidence="2" key="1">
    <citation type="submission" date="2019-06" db="EMBL/GenBank/DDBJ databases">
        <title>Complete genome sequence of Stenotrophomonas phage Mendera.</title>
        <authorList>
            <person name="Garza K."/>
            <person name="Newkirk H."/>
            <person name="Moreland R."/>
            <person name="Liu M."/>
            <person name="Ramsey J."/>
            <person name="Gonzalez C.F."/>
            <person name="Leavitt J."/>
        </authorList>
    </citation>
    <scope>NUCLEOTIDE SEQUENCE [LARGE SCALE GENOMIC DNA]</scope>
</reference>
<protein>
    <submittedName>
        <fullName evidence="1">Uncharacterized protein</fullName>
    </submittedName>
</protein>
<proteinExistence type="predicted"/>
<evidence type="ECO:0000313" key="2">
    <source>
        <dbReference type="Proteomes" id="UP000326601"/>
    </source>
</evidence>
<sequence>MNKAILQEVLDQVGEFIGHEINPDLDLVDVWVEQLKEGGSYEALVFLESFAEAEEILELDHLDKLHDLLSAELE</sequence>
<dbReference type="EMBL" id="MN098328">
    <property type="protein sequence ID" value="QFR56679.1"/>
    <property type="molecule type" value="Genomic_DNA"/>
</dbReference>
<dbReference type="Proteomes" id="UP000326601">
    <property type="component" value="Segment"/>
</dbReference>
<keyword evidence="2" id="KW-1185">Reference proteome</keyword>
<accession>A0A5P8PJ30</accession>
<organism evidence="1 2">
    <name type="scientific">Stenotrophomonas phage Mendera</name>
    <dbReference type="NCBI Taxonomy" id="2650877"/>
    <lineage>
        <taxon>Viruses</taxon>
        <taxon>Duplodnaviria</taxon>
        <taxon>Heunggongvirae</taxon>
        <taxon>Uroviricota</taxon>
        <taxon>Caudoviricetes</taxon>
        <taxon>Menderavirus</taxon>
        <taxon>Menderavirus mendera</taxon>
    </lineage>
</organism>
<evidence type="ECO:0000313" key="1">
    <source>
        <dbReference type="EMBL" id="QFR56679.1"/>
    </source>
</evidence>
<name>A0A5P8PJ30_9CAUD</name>